<reference evidence="4" key="1">
    <citation type="submission" date="2023-07" db="EMBL/GenBank/DDBJ databases">
        <authorList>
            <person name="de Witt J."/>
        </authorList>
    </citation>
    <scope>NUCLEOTIDE SEQUENCE [LARGE SCALE GENOMIC DNA]</scope>
    <source>
        <strain evidence="4">FZJ</strain>
    </source>
</reference>
<dbReference type="InterPro" id="IPR052020">
    <property type="entry name" value="Cyclic_di-GMP/3'3'-cGAMP_PDE"/>
</dbReference>
<dbReference type="SUPFAM" id="SSF103190">
    <property type="entry name" value="Sensory domain-like"/>
    <property type="match status" value="1"/>
</dbReference>
<dbReference type="InterPro" id="IPR037522">
    <property type="entry name" value="HD_GYP_dom"/>
</dbReference>
<proteinExistence type="predicted"/>
<evidence type="ECO:0000313" key="3">
    <source>
        <dbReference type="EMBL" id="MDX9687302.1"/>
    </source>
</evidence>
<evidence type="ECO:0000256" key="1">
    <source>
        <dbReference type="SAM" id="Phobius"/>
    </source>
</evidence>
<dbReference type="Proteomes" id="UP001281217">
    <property type="component" value="Unassembled WGS sequence"/>
</dbReference>
<dbReference type="InterPro" id="IPR029016">
    <property type="entry name" value="GAF-like_dom_sf"/>
</dbReference>
<dbReference type="PROSITE" id="PS51832">
    <property type="entry name" value="HD_GYP"/>
    <property type="match status" value="1"/>
</dbReference>
<comment type="caution">
    <text evidence="3">The sequence shown here is derived from an EMBL/GenBank/DDBJ whole genome shotgun (WGS) entry which is preliminary data.</text>
</comment>
<dbReference type="InterPro" id="IPR003607">
    <property type="entry name" value="HD/PDEase_dom"/>
</dbReference>
<dbReference type="Gene3D" id="1.10.3210.10">
    <property type="entry name" value="Hypothetical protein af1432"/>
    <property type="match status" value="2"/>
</dbReference>
<feature type="transmembrane region" description="Helical" evidence="1">
    <location>
        <begin position="12"/>
        <end position="31"/>
    </location>
</feature>
<sequence length="957" mass="107411">MRKQRKGLPIQWLIACAIVICVLAVLSIVMVQGYRGGTAALVAAANDSARQLAMVLNERARRLTLPAQSVIRVLAHDRIATAGNLEERLAQLPALAETLNSNPMLSAVYIGYDNGEFLLLRPLKSGTPRIAAAPDDATYLLQSVAFDERGSLRGRWLFLGEDLQMVGERSTPDYWFDPRQRPWYREAEEPGRVVMTDPYVFFTTGEVGVSLAVRSHAGSAVIGMDAAVDDLAAEMRDLRLTSSTELAIVDAEVGVIAYPDPDRLIRGEGAGFRLASLEELGVAPLLELQHWSSDSSPTPFSVNGEIWYGLNLPLRGFEQTDARILIAIPAWELLREAQALLRHQIVWAAGLVLAVLMLGWVLGLRLGRSIRQLAGWVEALADFRFSATPPMRSYVREVNELQLATSHMLRAITHFQAITSCLSHEMQLERMLPVVLEHLVKAVDGEGGVVYLCDEENDLLELAAVYGDERYRRRFTLSEFLPGEVYAALDAVRERYPGFELLPLHDRKSTLLGVLAIKRAEQTDANVQPYLQRFLQSLSGTLAVAIETRQLFEQQQALLEAIIKVLAHAVDAKSPYTGGHCERVPELAEMLLQQAATVSSGPLRDYQPDEEERYAFRIAAWLHDCGKITSPEYVVDKATKLETLYNRIHEIRTRFEVLHRDAQLAYWQGRCAGEDEAALAAALNERLAQLQRDFELVATANIGSEAMSEDYVQKLEEIARQTWKRHFDDRLGLSAEELARLESVPERPLPATEQLLADRPEHRIPWGERRPPVEADDPRNRWGFDMTLPEYAHHFGELHNLTVRRGTLTPEERFKVNEHIVHTLVMLSTLPFPRSLQQVPDIAANHHEKLNGGGYPRRLAAEQLSVPARIMAIADIFEALTAADRPYKAPKTLSESIRIMVRMAREQHIDAELLALFLSSGVYLTYAHKYLHPEQLDEVDVPGYLEELRQARALQDG</sequence>
<dbReference type="SUPFAM" id="SSF109604">
    <property type="entry name" value="HD-domain/PDEase-like"/>
    <property type="match status" value="2"/>
</dbReference>
<name>A0ABU5BXN0_9GAMM</name>
<protein>
    <submittedName>
        <fullName evidence="3">HD domain-containing phosphohydrolase</fullName>
    </submittedName>
</protein>
<dbReference type="SUPFAM" id="SSF55781">
    <property type="entry name" value="GAF domain-like"/>
    <property type="match status" value="1"/>
</dbReference>
<dbReference type="PANTHER" id="PTHR45228:SF5">
    <property type="entry name" value="CYCLIC DI-GMP PHOSPHODIESTERASE VC_1348-RELATED"/>
    <property type="match status" value="1"/>
</dbReference>
<feature type="domain" description="HD-GYP" evidence="2">
    <location>
        <begin position="712"/>
        <end position="932"/>
    </location>
</feature>
<keyword evidence="1" id="KW-0812">Transmembrane</keyword>
<dbReference type="CDD" id="cd00077">
    <property type="entry name" value="HDc"/>
    <property type="match status" value="1"/>
</dbReference>
<accession>A0ABU5BXN0</accession>
<keyword evidence="1" id="KW-1133">Transmembrane helix</keyword>
<dbReference type="PANTHER" id="PTHR45228">
    <property type="entry name" value="CYCLIC DI-GMP PHOSPHODIESTERASE TM_0186-RELATED"/>
    <property type="match status" value="1"/>
</dbReference>
<gene>
    <name evidence="3" type="ORF">RED13_001728</name>
</gene>
<dbReference type="RefSeq" id="WP_320331374.1">
    <property type="nucleotide sequence ID" value="NZ_JAVRDO010000004.1"/>
</dbReference>
<organism evidence="3 4">
    <name type="scientific">Halopseudomonas formosensis</name>
    <dbReference type="NCBI Taxonomy" id="1002526"/>
    <lineage>
        <taxon>Bacteria</taxon>
        <taxon>Pseudomonadati</taxon>
        <taxon>Pseudomonadota</taxon>
        <taxon>Gammaproteobacteria</taxon>
        <taxon>Pseudomonadales</taxon>
        <taxon>Pseudomonadaceae</taxon>
        <taxon>Halopseudomonas</taxon>
    </lineage>
</organism>
<keyword evidence="1" id="KW-0472">Membrane</keyword>
<dbReference type="EMBL" id="JAVRDO010000004">
    <property type="protein sequence ID" value="MDX9687302.1"/>
    <property type="molecule type" value="Genomic_DNA"/>
</dbReference>
<dbReference type="InterPro" id="IPR029151">
    <property type="entry name" value="Sensor-like_sf"/>
</dbReference>
<dbReference type="Gene3D" id="3.30.450.20">
    <property type="entry name" value="PAS domain"/>
    <property type="match status" value="2"/>
</dbReference>
<evidence type="ECO:0000313" key="4">
    <source>
        <dbReference type="Proteomes" id="UP001281217"/>
    </source>
</evidence>
<dbReference type="Gene3D" id="3.30.450.40">
    <property type="match status" value="1"/>
</dbReference>
<evidence type="ECO:0000259" key="2">
    <source>
        <dbReference type="PROSITE" id="PS51832"/>
    </source>
</evidence>
<keyword evidence="4" id="KW-1185">Reference proteome</keyword>
<feature type="transmembrane region" description="Helical" evidence="1">
    <location>
        <begin position="345"/>
        <end position="364"/>
    </location>
</feature>
<dbReference type="Pfam" id="PF13487">
    <property type="entry name" value="HD_5"/>
    <property type="match status" value="1"/>
</dbReference>
<dbReference type="SMART" id="SM00471">
    <property type="entry name" value="HDc"/>
    <property type="match status" value="1"/>
</dbReference>